<evidence type="ECO:0000259" key="4">
    <source>
        <dbReference type="PROSITE" id="PS51186"/>
    </source>
</evidence>
<dbReference type="PROSITE" id="PS51186">
    <property type="entry name" value="GNAT"/>
    <property type="match status" value="1"/>
</dbReference>
<gene>
    <name evidence="5" type="ORF">B0T10DRAFT_494565</name>
</gene>
<name>A0A9P9ANJ2_9HYPO</name>
<dbReference type="InterPro" id="IPR050680">
    <property type="entry name" value="YpeA/RimI_acetyltransf"/>
</dbReference>
<evidence type="ECO:0000256" key="3">
    <source>
        <dbReference type="SAM" id="MobiDB-lite"/>
    </source>
</evidence>
<reference evidence="5 6" key="1">
    <citation type="journal article" date="2021" name="Nat. Commun.">
        <title>Genetic determinants of endophytism in the Arabidopsis root mycobiome.</title>
        <authorList>
            <person name="Mesny F."/>
            <person name="Miyauchi S."/>
            <person name="Thiergart T."/>
            <person name="Pickel B."/>
            <person name="Atanasova L."/>
            <person name="Karlsson M."/>
            <person name="Huettel B."/>
            <person name="Barry K.W."/>
            <person name="Haridas S."/>
            <person name="Chen C."/>
            <person name="Bauer D."/>
            <person name="Andreopoulos W."/>
            <person name="Pangilinan J."/>
            <person name="LaButti K."/>
            <person name="Riley R."/>
            <person name="Lipzen A."/>
            <person name="Clum A."/>
            <person name="Drula E."/>
            <person name="Henrissat B."/>
            <person name="Kohler A."/>
            <person name="Grigoriev I.V."/>
            <person name="Martin F.M."/>
            <person name="Hacquard S."/>
        </authorList>
    </citation>
    <scope>NUCLEOTIDE SEQUENCE [LARGE SCALE GENOMIC DNA]</scope>
    <source>
        <strain evidence="5 6">MPI-CAGE-CH-0241</strain>
    </source>
</reference>
<dbReference type="Proteomes" id="UP000777438">
    <property type="component" value="Unassembled WGS sequence"/>
</dbReference>
<dbReference type="InterPro" id="IPR016181">
    <property type="entry name" value="Acyl_CoA_acyltransferase"/>
</dbReference>
<dbReference type="Gene3D" id="3.40.630.30">
    <property type="match status" value="1"/>
</dbReference>
<proteinExistence type="predicted"/>
<sequence length="154" mass="17148">MAGANHGVILVRPAAADDAEAVTNVFLAARQHSLAYLPRLYTDAQTLAFFTGIVAKGGVTIIEVEGKVAAFLALDGDDVDHLYVHPQNHRQGLGATLLEETQKQRDRLELWVFQRNEGAIAFYMKHGFVVIHSSDGQRNEEKEPDHRMAWLRSK</sequence>
<dbReference type="Pfam" id="PF13508">
    <property type="entry name" value="Acetyltransf_7"/>
    <property type="match status" value="1"/>
</dbReference>
<dbReference type="CDD" id="cd04301">
    <property type="entry name" value="NAT_SF"/>
    <property type="match status" value="1"/>
</dbReference>
<protein>
    <submittedName>
        <fullName evidence="5">GCN5-like N-acetyltransferase</fullName>
    </submittedName>
</protein>
<dbReference type="SUPFAM" id="SSF55729">
    <property type="entry name" value="Acyl-CoA N-acyltransferases (Nat)"/>
    <property type="match status" value="1"/>
</dbReference>
<dbReference type="AlphaFoldDB" id="A0A9P9ANJ2"/>
<evidence type="ECO:0000313" key="5">
    <source>
        <dbReference type="EMBL" id="KAH6881023.1"/>
    </source>
</evidence>
<evidence type="ECO:0000256" key="1">
    <source>
        <dbReference type="ARBA" id="ARBA00022679"/>
    </source>
</evidence>
<comment type="caution">
    <text evidence="5">The sequence shown here is derived from an EMBL/GenBank/DDBJ whole genome shotgun (WGS) entry which is preliminary data.</text>
</comment>
<evidence type="ECO:0000313" key="6">
    <source>
        <dbReference type="Proteomes" id="UP000777438"/>
    </source>
</evidence>
<organism evidence="5 6">
    <name type="scientific">Thelonectria olida</name>
    <dbReference type="NCBI Taxonomy" id="1576542"/>
    <lineage>
        <taxon>Eukaryota</taxon>
        <taxon>Fungi</taxon>
        <taxon>Dikarya</taxon>
        <taxon>Ascomycota</taxon>
        <taxon>Pezizomycotina</taxon>
        <taxon>Sordariomycetes</taxon>
        <taxon>Hypocreomycetidae</taxon>
        <taxon>Hypocreales</taxon>
        <taxon>Nectriaceae</taxon>
        <taxon>Thelonectria</taxon>
    </lineage>
</organism>
<accession>A0A9P9ANJ2</accession>
<evidence type="ECO:0000256" key="2">
    <source>
        <dbReference type="ARBA" id="ARBA00023315"/>
    </source>
</evidence>
<dbReference type="EMBL" id="JAGPYM010000024">
    <property type="protein sequence ID" value="KAH6881023.1"/>
    <property type="molecule type" value="Genomic_DNA"/>
</dbReference>
<feature type="compositionally biased region" description="Basic and acidic residues" evidence="3">
    <location>
        <begin position="135"/>
        <end position="148"/>
    </location>
</feature>
<feature type="region of interest" description="Disordered" evidence="3">
    <location>
        <begin position="135"/>
        <end position="154"/>
    </location>
</feature>
<dbReference type="OrthoDB" id="9975416at2759"/>
<keyword evidence="2" id="KW-0012">Acyltransferase</keyword>
<keyword evidence="1" id="KW-0808">Transferase</keyword>
<dbReference type="InterPro" id="IPR000182">
    <property type="entry name" value="GNAT_dom"/>
</dbReference>
<dbReference type="PANTHER" id="PTHR43420">
    <property type="entry name" value="ACETYLTRANSFERASE"/>
    <property type="match status" value="1"/>
</dbReference>
<feature type="domain" description="N-acetyltransferase" evidence="4">
    <location>
        <begin position="9"/>
        <end position="154"/>
    </location>
</feature>
<keyword evidence="6" id="KW-1185">Reference proteome</keyword>
<dbReference type="GO" id="GO:0016747">
    <property type="term" value="F:acyltransferase activity, transferring groups other than amino-acyl groups"/>
    <property type="evidence" value="ECO:0007669"/>
    <property type="project" value="InterPro"/>
</dbReference>